<dbReference type="AlphaFoldDB" id="A0A0F4QEV5"/>
<dbReference type="PATRIC" id="fig|43658.5.peg.4274"/>
<gene>
    <name evidence="2" type="ORF">TW77_20235</name>
</gene>
<keyword evidence="1" id="KW-1133">Transmembrane helix</keyword>
<keyword evidence="1" id="KW-0812">Transmembrane</keyword>
<reference evidence="2 3" key="1">
    <citation type="journal article" date="2015" name="BMC Genomics">
        <title>Genome mining reveals unlocked bioactive potential of marine Gram-negative bacteria.</title>
        <authorList>
            <person name="Machado H."/>
            <person name="Sonnenschein E.C."/>
            <person name="Melchiorsen J."/>
            <person name="Gram L."/>
        </authorList>
    </citation>
    <scope>NUCLEOTIDE SEQUENCE [LARGE SCALE GENOMIC DNA]</scope>
    <source>
        <strain evidence="2 3">S2471</strain>
    </source>
</reference>
<dbReference type="RefSeq" id="WP_046006781.1">
    <property type="nucleotide sequence ID" value="NZ_JXYA01000054.1"/>
</dbReference>
<comment type="caution">
    <text evidence="2">The sequence shown here is derived from an EMBL/GenBank/DDBJ whole genome shotgun (WGS) entry which is preliminary data.</text>
</comment>
<evidence type="ECO:0000313" key="3">
    <source>
        <dbReference type="Proteomes" id="UP000033452"/>
    </source>
</evidence>
<keyword evidence="3" id="KW-1185">Reference proteome</keyword>
<dbReference type="OrthoDB" id="5471116at2"/>
<evidence type="ECO:0000256" key="1">
    <source>
        <dbReference type="SAM" id="Phobius"/>
    </source>
</evidence>
<evidence type="ECO:0000313" key="2">
    <source>
        <dbReference type="EMBL" id="KJZ06186.1"/>
    </source>
</evidence>
<sequence length="146" mass="16460">MYKNTQWSWIIWAFLGWFATFVAMAIYLLGHNALLYGFIGILALIGYLFYGLTLEVDQKQQTVSWWFGPGVLKKTVNVNELQSFAAVTNSFRHGIGVKITHDGWVYAAHGFKAIEFVLEDGTQYRIGTNDQAGVFAALEQIKESAQ</sequence>
<protein>
    <submittedName>
        <fullName evidence="2">Uncharacterized protein</fullName>
    </submittedName>
</protein>
<feature type="transmembrane region" description="Helical" evidence="1">
    <location>
        <begin position="33"/>
        <end position="52"/>
    </location>
</feature>
<accession>A0A0F4QEV5</accession>
<keyword evidence="1" id="KW-0472">Membrane</keyword>
<dbReference type="EMBL" id="JXYA01000054">
    <property type="protein sequence ID" value="KJZ06186.1"/>
    <property type="molecule type" value="Genomic_DNA"/>
</dbReference>
<feature type="transmembrane region" description="Helical" evidence="1">
    <location>
        <begin position="7"/>
        <end position="27"/>
    </location>
</feature>
<organism evidence="2 3">
    <name type="scientific">Pseudoalteromonas rubra</name>
    <dbReference type="NCBI Taxonomy" id="43658"/>
    <lineage>
        <taxon>Bacteria</taxon>
        <taxon>Pseudomonadati</taxon>
        <taxon>Pseudomonadota</taxon>
        <taxon>Gammaproteobacteria</taxon>
        <taxon>Alteromonadales</taxon>
        <taxon>Pseudoalteromonadaceae</taxon>
        <taxon>Pseudoalteromonas</taxon>
    </lineage>
</organism>
<name>A0A0F4QEV5_9GAMM</name>
<dbReference type="Proteomes" id="UP000033452">
    <property type="component" value="Unassembled WGS sequence"/>
</dbReference>
<proteinExistence type="predicted"/>